<reference evidence="1 2" key="1">
    <citation type="submission" date="2017-03" db="EMBL/GenBank/DDBJ databases">
        <title>Genome of the blue death feigning beetle - Asbolus verrucosus.</title>
        <authorList>
            <person name="Rider S.D."/>
        </authorList>
    </citation>
    <scope>NUCLEOTIDE SEQUENCE [LARGE SCALE GENOMIC DNA]</scope>
    <source>
        <strain evidence="1">Butters</strain>
        <tissue evidence="1">Head and leg muscle</tissue>
    </source>
</reference>
<sequence length="98" mass="10597">MVHKIGAAGNKEPLSRHIPTTLVDVITIELPTAGILSVIPCEKRDHCERLTANLCKADYNHKFSDLILTHIPLKTTADHGAVVVALCDGKHGLVRNVA</sequence>
<name>A0A482VR16_ASBVE</name>
<keyword evidence="2" id="KW-1185">Reference proteome</keyword>
<dbReference type="EMBL" id="QDEB01073153">
    <property type="protein sequence ID" value="RZC35204.1"/>
    <property type="molecule type" value="Genomic_DNA"/>
</dbReference>
<dbReference type="AlphaFoldDB" id="A0A482VR16"/>
<evidence type="ECO:0000313" key="2">
    <source>
        <dbReference type="Proteomes" id="UP000292052"/>
    </source>
</evidence>
<evidence type="ECO:0000313" key="1">
    <source>
        <dbReference type="EMBL" id="RZC35204.1"/>
    </source>
</evidence>
<accession>A0A482VR16</accession>
<proteinExistence type="predicted"/>
<organism evidence="1 2">
    <name type="scientific">Asbolus verrucosus</name>
    <name type="common">Desert ironclad beetle</name>
    <dbReference type="NCBI Taxonomy" id="1661398"/>
    <lineage>
        <taxon>Eukaryota</taxon>
        <taxon>Metazoa</taxon>
        <taxon>Ecdysozoa</taxon>
        <taxon>Arthropoda</taxon>
        <taxon>Hexapoda</taxon>
        <taxon>Insecta</taxon>
        <taxon>Pterygota</taxon>
        <taxon>Neoptera</taxon>
        <taxon>Endopterygota</taxon>
        <taxon>Coleoptera</taxon>
        <taxon>Polyphaga</taxon>
        <taxon>Cucujiformia</taxon>
        <taxon>Tenebrionidae</taxon>
        <taxon>Pimeliinae</taxon>
        <taxon>Asbolus</taxon>
    </lineage>
</organism>
<dbReference type="Proteomes" id="UP000292052">
    <property type="component" value="Unassembled WGS sequence"/>
</dbReference>
<gene>
    <name evidence="1" type="ORF">BDFB_008928</name>
</gene>
<protein>
    <submittedName>
        <fullName evidence="1">Uncharacterized protein</fullName>
    </submittedName>
</protein>
<comment type="caution">
    <text evidence="1">The sequence shown here is derived from an EMBL/GenBank/DDBJ whole genome shotgun (WGS) entry which is preliminary data.</text>
</comment>